<evidence type="ECO:0000256" key="1">
    <source>
        <dbReference type="SAM" id="MobiDB-lite"/>
    </source>
</evidence>
<dbReference type="EMBL" id="JBBPBM010000057">
    <property type="protein sequence ID" value="KAK8516719.1"/>
    <property type="molecule type" value="Genomic_DNA"/>
</dbReference>
<proteinExistence type="predicted"/>
<gene>
    <name evidence="2" type="ORF">V6N12_049440</name>
</gene>
<comment type="caution">
    <text evidence="2">The sequence shown here is derived from an EMBL/GenBank/DDBJ whole genome shotgun (WGS) entry which is preliminary data.</text>
</comment>
<evidence type="ECO:0000313" key="3">
    <source>
        <dbReference type="Proteomes" id="UP001472677"/>
    </source>
</evidence>
<reference evidence="2 3" key="1">
    <citation type="journal article" date="2024" name="G3 (Bethesda)">
        <title>Genome assembly of Hibiscus sabdariffa L. provides insights into metabolisms of medicinal natural products.</title>
        <authorList>
            <person name="Kim T."/>
        </authorList>
    </citation>
    <scope>NUCLEOTIDE SEQUENCE [LARGE SCALE GENOMIC DNA]</scope>
    <source>
        <strain evidence="2">TK-2024</strain>
        <tissue evidence="2">Old leaves</tissue>
    </source>
</reference>
<organism evidence="2 3">
    <name type="scientific">Hibiscus sabdariffa</name>
    <name type="common">roselle</name>
    <dbReference type="NCBI Taxonomy" id="183260"/>
    <lineage>
        <taxon>Eukaryota</taxon>
        <taxon>Viridiplantae</taxon>
        <taxon>Streptophyta</taxon>
        <taxon>Embryophyta</taxon>
        <taxon>Tracheophyta</taxon>
        <taxon>Spermatophyta</taxon>
        <taxon>Magnoliopsida</taxon>
        <taxon>eudicotyledons</taxon>
        <taxon>Gunneridae</taxon>
        <taxon>Pentapetalae</taxon>
        <taxon>rosids</taxon>
        <taxon>malvids</taxon>
        <taxon>Malvales</taxon>
        <taxon>Malvaceae</taxon>
        <taxon>Malvoideae</taxon>
        <taxon>Hibiscus</taxon>
    </lineage>
</organism>
<evidence type="ECO:0000313" key="2">
    <source>
        <dbReference type="EMBL" id="KAK8516719.1"/>
    </source>
</evidence>
<accession>A0ABR2CD12</accession>
<keyword evidence="3" id="KW-1185">Reference proteome</keyword>
<name>A0ABR2CD12_9ROSI</name>
<dbReference type="Proteomes" id="UP001472677">
    <property type="component" value="Unassembled WGS sequence"/>
</dbReference>
<protein>
    <submittedName>
        <fullName evidence="2">Uncharacterized protein</fullName>
    </submittedName>
</protein>
<feature type="compositionally biased region" description="Polar residues" evidence="1">
    <location>
        <begin position="38"/>
        <end position="49"/>
    </location>
</feature>
<feature type="region of interest" description="Disordered" evidence="1">
    <location>
        <begin position="14"/>
        <end position="49"/>
    </location>
</feature>
<sequence>MGIIVVVLKHNNQSGGNRLGHYNSGTEAEKSKSGGIEANNQSGGNQMDNYNICTEAKQSKRHYSSCTEIEQSKRWEPNGPEQSKLWAIAVVVLKQSNQSGRKVEQSKRAIKAMGHYSSGIEAEQSKRWDLNGILQ</sequence>